<dbReference type="Pfam" id="PF13561">
    <property type="entry name" value="adh_short_C2"/>
    <property type="match status" value="1"/>
</dbReference>
<dbReference type="Proteomes" id="UP000759131">
    <property type="component" value="Unassembled WGS sequence"/>
</dbReference>
<dbReference type="PRINTS" id="PR00080">
    <property type="entry name" value="SDRFAMILY"/>
</dbReference>
<dbReference type="InterPro" id="IPR002347">
    <property type="entry name" value="SDR_fam"/>
</dbReference>
<dbReference type="OrthoDB" id="47007at2759"/>
<dbReference type="EMBL" id="OC876111">
    <property type="protein sequence ID" value="CAD7638966.1"/>
    <property type="molecule type" value="Genomic_DNA"/>
</dbReference>
<feature type="non-terminal residue" evidence="1">
    <location>
        <position position="1"/>
    </location>
</feature>
<evidence type="ECO:0000313" key="2">
    <source>
        <dbReference type="Proteomes" id="UP000759131"/>
    </source>
</evidence>
<evidence type="ECO:0000313" key="1">
    <source>
        <dbReference type="EMBL" id="CAD7638966.1"/>
    </source>
</evidence>
<proteinExistence type="predicted"/>
<dbReference type="PRINTS" id="PR00081">
    <property type="entry name" value="GDHRDH"/>
</dbReference>
<gene>
    <name evidence="1" type="ORF">OSB1V03_LOCUS17612</name>
</gene>
<sequence length="203" mass="21782">ILEVLANLTAKEDIRRLIDETIATFGRLDVLVNNAGIIAVTDIEDSDVDVKVDQIMDTNVRSVVLLCHLSVPYLLKTKGNIVSVSSVASTKPSCVDMITKCLAIDLGVKGVRVNAVNPAVIKTNIFDAGFGIDLQTTQQLIYKDCEQTYPLKRPGDPEEVAEAIAFLASDKASFITGATLEVDGGSMWTSRGANPNATSNNNQ</sequence>
<dbReference type="PANTHER" id="PTHR43975">
    <property type="entry name" value="ZGC:101858"/>
    <property type="match status" value="1"/>
</dbReference>
<accession>A0A7R9QAP9</accession>
<dbReference type="InterPro" id="IPR036291">
    <property type="entry name" value="NAD(P)-bd_dom_sf"/>
</dbReference>
<dbReference type="Gene3D" id="3.40.50.720">
    <property type="entry name" value="NAD(P)-binding Rossmann-like Domain"/>
    <property type="match status" value="1"/>
</dbReference>
<organism evidence="1">
    <name type="scientific">Medioppia subpectinata</name>
    <dbReference type="NCBI Taxonomy" id="1979941"/>
    <lineage>
        <taxon>Eukaryota</taxon>
        <taxon>Metazoa</taxon>
        <taxon>Ecdysozoa</taxon>
        <taxon>Arthropoda</taxon>
        <taxon>Chelicerata</taxon>
        <taxon>Arachnida</taxon>
        <taxon>Acari</taxon>
        <taxon>Acariformes</taxon>
        <taxon>Sarcoptiformes</taxon>
        <taxon>Oribatida</taxon>
        <taxon>Brachypylina</taxon>
        <taxon>Oppioidea</taxon>
        <taxon>Oppiidae</taxon>
        <taxon>Medioppia</taxon>
    </lineage>
</organism>
<reference evidence="1" key="1">
    <citation type="submission" date="2020-11" db="EMBL/GenBank/DDBJ databases">
        <authorList>
            <person name="Tran Van P."/>
        </authorList>
    </citation>
    <scope>NUCLEOTIDE SEQUENCE</scope>
</reference>
<dbReference type="SUPFAM" id="SSF51735">
    <property type="entry name" value="NAD(P)-binding Rossmann-fold domains"/>
    <property type="match status" value="1"/>
</dbReference>
<dbReference type="PANTHER" id="PTHR43975:SF2">
    <property type="entry name" value="EG:BACR7A4.14 PROTEIN-RELATED"/>
    <property type="match status" value="1"/>
</dbReference>
<name>A0A7R9QAP9_9ACAR</name>
<dbReference type="EMBL" id="CAJPIZ010021536">
    <property type="protein sequence ID" value="CAG2117659.1"/>
    <property type="molecule type" value="Genomic_DNA"/>
</dbReference>
<protein>
    <submittedName>
        <fullName evidence="1">Uncharacterized protein</fullName>
    </submittedName>
</protein>
<keyword evidence="2" id="KW-1185">Reference proteome</keyword>
<dbReference type="AlphaFoldDB" id="A0A7R9QAP9"/>